<dbReference type="InterPro" id="IPR004576">
    <property type="entry name" value="Mfd"/>
</dbReference>
<dbReference type="Pfam" id="PF03461">
    <property type="entry name" value="TRCF"/>
    <property type="match status" value="1"/>
</dbReference>
<dbReference type="SMART" id="SM00487">
    <property type="entry name" value="DEXDc"/>
    <property type="match status" value="1"/>
</dbReference>
<evidence type="ECO:0000313" key="17">
    <source>
        <dbReference type="Proteomes" id="UP000070383"/>
    </source>
</evidence>
<evidence type="ECO:0000256" key="2">
    <source>
        <dbReference type="ARBA" id="ARBA00022490"/>
    </source>
</evidence>
<feature type="domain" description="Helicase ATP-binding" evidence="14">
    <location>
        <begin position="641"/>
        <end position="802"/>
    </location>
</feature>
<dbReference type="PROSITE" id="PS51192">
    <property type="entry name" value="HELICASE_ATP_BIND_1"/>
    <property type="match status" value="1"/>
</dbReference>
<dbReference type="InterPro" id="IPR037235">
    <property type="entry name" value="TRCF-like_C_D7"/>
</dbReference>
<evidence type="ECO:0000259" key="15">
    <source>
        <dbReference type="PROSITE" id="PS51194"/>
    </source>
</evidence>
<evidence type="ECO:0000256" key="3">
    <source>
        <dbReference type="ARBA" id="ARBA00022741"/>
    </source>
</evidence>
<dbReference type="SUPFAM" id="SSF52540">
    <property type="entry name" value="P-loop containing nucleoside triphosphate hydrolases"/>
    <property type="match status" value="3"/>
</dbReference>
<keyword evidence="2 13" id="KW-0963">Cytoplasm</keyword>
<keyword evidence="8 13" id="KW-0238">DNA-binding</keyword>
<organism evidence="16 17">
    <name type="scientific">Anaerococcus tetradius</name>
    <dbReference type="NCBI Taxonomy" id="33036"/>
    <lineage>
        <taxon>Bacteria</taxon>
        <taxon>Bacillati</taxon>
        <taxon>Bacillota</taxon>
        <taxon>Tissierellia</taxon>
        <taxon>Tissierellales</taxon>
        <taxon>Peptoniphilaceae</taxon>
        <taxon>Anaerococcus</taxon>
    </lineage>
</organism>
<keyword evidence="17" id="KW-1185">Reference proteome</keyword>
<dbReference type="Gene3D" id="3.90.1150.50">
    <property type="entry name" value="Transcription-repair-coupling factor, D7 domain"/>
    <property type="match status" value="1"/>
</dbReference>
<dbReference type="InterPro" id="IPR011545">
    <property type="entry name" value="DEAD/DEAH_box_helicase_dom"/>
</dbReference>
<dbReference type="Pfam" id="PF02559">
    <property type="entry name" value="CarD_TRCF_RID"/>
    <property type="match status" value="1"/>
</dbReference>
<evidence type="ECO:0000256" key="6">
    <source>
        <dbReference type="ARBA" id="ARBA00022806"/>
    </source>
</evidence>
<sequence>MKVMNDLLDKINSLKQIQEIENSIKYYSPIYLSGLTDGFKPHLVLALFKKFDESIVIIAENEKRAVNYLDSINGISDNVAIFYPSLDINFYNIKSIDNKKLSQRMDVLTKLAKKEKFIIVTSLEAMTNKLTPLDKFNKSFVKIGDEDVIDIDKFVKKLLELNYNPTSLVENKGDFAKRASIIDFWPVSYDNPIRIELFDDEVDSIRIFDKDSQRTLEKIDSCEISPVSELLYSENDYDKVISNINKDLEAFSKKADDSLNQKLIDKYRQIISFIKESLFVANGDLINPYRLDNYSTFLDYIDKNAIIAFDDVSRILDNHERFNEDFLDNLSLQMENGEVFKTFENVRVPSATIYKKLEDFSTINLTSILKKSKLFNPKKIIEIKTIESENFNQKVDYFVDRTIELANKDSNILILSSNDKSRHQLHQAYIEKDFLRVGNADDGCDFSVNPIQISSKTSSSGYYLYDINFYVFTHREIYGSERKARRKSKAKTSSRDIINYSDLEIGDYVVHENNGIGIYKGLEKIEVNNIEKDFIVIEYRASDRLYIPVDQMNLVSKYIGSRGENPKLSSLGTQAWQKAKARAKRAVDEIADDLVELYAKRSKIKGHAFSSDTPWQSEFENSFPYEETYSQIRSIDEIKNDMESDKPMDRLLCGDVGFGKTEVAIRAAFKAIMDGFQVAFLVPTTILANQHYETIKKRFEKFPVHVEVLSRFNPKAKNNLIVKELKAGKVDLIVGTHRLLSKDVGYKNLGLLIIDEEQRFGVKHKEKLKELKSSLDVLTLSATPIPRTLQMSLSGIRDLSTLDEAPEERMPVNSYVIEYDSGIIKQAIERELNRNGQVYFVYNRINDIEMLYKQIQDLVPEANISIIHGRISPKQIEEIMLDFIDGKIDILLSTTIIETGMDIANVNTMIVYDADTMGLGQLYQLKGRIGRSNRSSYAYFTYRTGKVLSEISEKRLKSIRDFSDFGSGYKIAMKDLELRGAGNLLGESQSGHVEAIGYDLYVKFLQEAVEKASGKEVEIRQKNDIYIDIKVDGYIPNFYIEDQGQKIEIYKRISNILNQEDYDELVAELIDVYGDIPIMVDNLMYISLIKSLADKLSFSEIREKNGNVNIYFEDKDQFSFEELAEINQEFKGEMSLDLSTNPAFKIPVSKTKLLDTYELLRTIENIRSMK</sequence>
<name>A0A133KDI9_9FIRM</name>
<dbReference type="GO" id="GO:0000716">
    <property type="term" value="P:transcription-coupled nucleotide-excision repair, DNA damage recognition"/>
    <property type="evidence" value="ECO:0007669"/>
    <property type="project" value="UniProtKB-UniRule"/>
</dbReference>
<reference evidence="17" key="1">
    <citation type="submission" date="2016-01" db="EMBL/GenBank/DDBJ databases">
        <authorList>
            <person name="Mitreva M."/>
            <person name="Pepin K.H."/>
            <person name="Mihindukulasuriya K.A."/>
            <person name="Fulton R."/>
            <person name="Fronick C."/>
            <person name="O'Laughlin M."/>
            <person name="Miner T."/>
            <person name="Herter B."/>
            <person name="Rosa B.A."/>
            <person name="Cordes M."/>
            <person name="Tomlinson C."/>
            <person name="Wollam A."/>
            <person name="Palsikar V.B."/>
            <person name="Mardis E.R."/>
            <person name="Wilson R.K."/>
        </authorList>
    </citation>
    <scope>NUCLEOTIDE SEQUENCE [LARGE SCALE GENOMIC DNA]</scope>
    <source>
        <strain evidence="17">MJR8151</strain>
    </source>
</reference>
<dbReference type="FunFam" id="3.40.50.300:FF:000546">
    <property type="entry name" value="Transcription-repair-coupling factor"/>
    <property type="match status" value="1"/>
</dbReference>
<evidence type="ECO:0000256" key="8">
    <source>
        <dbReference type="ARBA" id="ARBA00023125"/>
    </source>
</evidence>
<dbReference type="STRING" id="33036.HMPREF3200_01280"/>
<evidence type="ECO:0000256" key="10">
    <source>
        <dbReference type="ARBA" id="ARBA00061104"/>
    </source>
</evidence>
<dbReference type="InterPro" id="IPR047112">
    <property type="entry name" value="RecG/Mfd"/>
</dbReference>
<evidence type="ECO:0000313" key="16">
    <source>
        <dbReference type="EMBL" id="KWZ77626.1"/>
    </source>
</evidence>
<dbReference type="SUPFAM" id="SSF141259">
    <property type="entry name" value="CarD-like"/>
    <property type="match status" value="1"/>
</dbReference>
<dbReference type="PATRIC" id="fig|33036.3.peg.1268"/>
<dbReference type="Gene3D" id="2.40.10.170">
    <property type="match status" value="1"/>
</dbReference>
<keyword evidence="9 13" id="KW-0234">DNA repair</keyword>
<keyword evidence="3 13" id="KW-0547">Nucleotide-binding</keyword>
<dbReference type="InterPro" id="IPR003711">
    <property type="entry name" value="CarD-like/TRCF_RID"/>
</dbReference>
<dbReference type="SMART" id="SM00490">
    <property type="entry name" value="HELICc"/>
    <property type="match status" value="1"/>
</dbReference>
<comment type="similarity">
    <text evidence="10 13">In the N-terminal section; belongs to the UvrB family.</text>
</comment>
<comment type="caution">
    <text evidence="16">The sequence shown here is derived from an EMBL/GenBank/DDBJ whole genome shotgun (WGS) entry which is preliminary data.</text>
</comment>
<dbReference type="InterPro" id="IPR005118">
    <property type="entry name" value="TRCF_C"/>
</dbReference>
<evidence type="ECO:0000256" key="5">
    <source>
        <dbReference type="ARBA" id="ARBA00022801"/>
    </source>
</evidence>
<evidence type="ECO:0000256" key="1">
    <source>
        <dbReference type="ARBA" id="ARBA00004496"/>
    </source>
</evidence>
<keyword evidence="7 13" id="KW-0067">ATP-binding</keyword>
<evidence type="ECO:0000256" key="12">
    <source>
        <dbReference type="ARBA" id="ARBA00070128"/>
    </source>
</evidence>
<evidence type="ECO:0000256" key="13">
    <source>
        <dbReference type="HAMAP-Rule" id="MF_00969"/>
    </source>
</evidence>
<proteinExistence type="inferred from homology"/>
<dbReference type="EMBL" id="LRPM01000047">
    <property type="protein sequence ID" value="KWZ77626.1"/>
    <property type="molecule type" value="Genomic_DNA"/>
</dbReference>
<dbReference type="Pfam" id="PF00270">
    <property type="entry name" value="DEAD"/>
    <property type="match status" value="1"/>
</dbReference>
<dbReference type="Proteomes" id="UP000070383">
    <property type="component" value="Unassembled WGS sequence"/>
</dbReference>
<dbReference type="InterPro" id="IPR036101">
    <property type="entry name" value="CarD-like/TRCF_RID_sf"/>
</dbReference>
<dbReference type="SUPFAM" id="SSF143517">
    <property type="entry name" value="TRCF domain-like"/>
    <property type="match status" value="1"/>
</dbReference>
<dbReference type="Pfam" id="PF00271">
    <property type="entry name" value="Helicase_C"/>
    <property type="match status" value="1"/>
</dbReference>
<dbReference type="GO" id="GO:0005524">
    <property type="term" value="F:ATP binding"/>
    <property type="evidence" value="ECO:0007669"/>
    <property type="project" value="UniProtKB-UniRule"/>
</dbReference>
<keyword evidence="4 13" id="KW-0227">DNA damage</keyword>
<comment type="similarity">
    <text evidence="11 13">In the C-terminal section; belongs to the helicase family. RecG subfamily.</text>
</comment>
<dbReference type="InterPro" id="IPR014001">
    <property type="entry name" value="Helicase_ATP-bd"/>
</dbReference>
<dbReference type="PANTHER" id="PTHR47964:SF1">
    <property type="entry name" value="ATP-DEPENDENT DNA HELICASE HOMOLOG RECG, CHLOROPLASTIC"/>
    <property type="match status" value="1"/>
</dbReference>
<comment type="function">
    <text evidence="13">Couples transcription and DNA repair by recognizing RNA polymerase (RNAP) stalled at DNA lesions. Mediates ATP-dependent release of RNAP and its truncated transcript from the DNA, and recruitment of nucleotide excision repair machinery to the damaged site.</text>
</comment>
<dbReference type="GO" id="GO:0003678">
    <property type="term" value="F:DNA helicase activity"/>
    <property type="evidence" value="ECO:0007669"/>
    <property type="project" value="TreeGrafter"/>
</dbReference>
<dbReference type="HAMAP" id="MF_00969">
    <property type="entry name" value="TRCF"/>
    <property type="match status" value="1"/>
</dbReference>
<dbReference type="Gene3D" id="3.40.50.11180">
    <property type="match status" value="1"/>
</dbReference>
<evidence type="ECO:0000256" key="9">
    <source>
        <dbReference type="ARBA" id="ARBA00023204"/>
    </source>
</evidence>
<dbReference type="GO" id="GO:0005737">
    <property type="term" value="C:cytoplasm"/>
    <property type="evidence" value="ECO:0007669"/>
    <property type="project" value="UniProtKB-SubCell"/>
</dbReference>
<dbReference type="Gene3D" id="3.30.2060.10">
    <property type="entry name" value="Penicillin-binding protein 1b domain"/>
    <property type="match status" value="1"/>
</dbReference>
<dbReference type="InterPro" id="IPR027417">
    <property type="entry name" value="P-loop_NTPase"/>
</dbReference>
<dbReference type="NCBIfam" id="TIGR00580">
    <property type="entry name" value="mfd"/>
    <property type="match status" value="1"/>
</dbReference>
<dbReference type="Gene3D" id="3.40.50.300">
    <property type="entry name" value="P-loop containing nucleotide triphosphate hydrolases"/>
    <property type="match status" value="2"/>
</dbReference>
<evidence type="ECO:0000256" key="7">
    <source>
        <dbReference type="ARBA" id="ARBA00022840"/>
    </source>
</evidence>
<dbReference type="GO" id="GO:0003684">
    <property type="term" value="F:damaged DNA binding"/>
    <property type="evidence" value="ECO:0007669"/>
    <property type="project" value="InterPro"/>
</dbReference>
<dbReference type="PROSITE" id="PS51194">
    <property type="entry name" value="HELICASE_CTER"/>
    <property type="match status" value="1"/>
</dbReference>
<dbReference type="InterPro" id="IPR001650">
    <property type="entry name" value="Helicase_C-like"/>
</dbReference>
<keyword evidence="5 13" id="KW-0378">Hydrolase</keyword>
<feature type="domain" description="Helicase C-terminal" evidence="15">
    <location>
        <begin position="823"/>
        <end position="977"/>
    </location>
</feature>
<protein>
    <recommendedName>
        <fullName evidence="12 13">Transcription-repair-coupling factor</fullName>
        <shortName evidence="13">TRCF</shortName>
        <ecNumber evidence="13">3.6.4.-</ecNumber>
    </recommendedName>
</protein>
<dbReference type="SMART" id="SM00982">
    <property type="entry name" value="TRCF"/>
    <property type="match status" value="1"/>
</dbReference>
<evidence type="ECO:0000256" key="11">
    <source>
        <dbReference type="ARBA" id="ARBA00061399"/>
    </source>
</evidence>
<dbReference type="CDD" id="cd17991">
    <property type="entry name" value="DEXHc_TRCF"/>
    <property type="match status" value="1"/>
</dbReference>
<evidence type="ECO:0000259" key="14">
    <source>
        <dbReference type="PROSITE" id="PS51192"/>
    </source>
</evidence>
<keyword evidence="6" id="KW-0347">Helicase</keyword>
<dbReference type="InterPro" id="IPR041471">
    <property type="entry name" value="UvrB_inter"/>
</dbReference>
<dbReference type="GO" id="GO:0006355">
    <property type="term" value="P:regulation of DNA-templated transcription"/>
    <property type="evidence" value="ECO:0007669"/>
    <property type="project" value="UniProtKB-UniRule"/>
</dbReference>
<comment type="subcellular location">
    <subcellularLocation>
        <location evidence="1 13">Cytoplasm</location>
    </subcellularLocation>
</comment>
<accession>A0A133KDI9</accession>
<dbReference type="SMART" id="SM01058">
    <property type="entry name" value="CarD_TRCF"/>
    <property type="match status" value="1"/>
</dbReference>
<evidence type="ECO:0000256" key="4">
    <source>
        <dbReference type="ARBA" id="ARBA00022763"/>
    </source>
</evidence>
<dbReference type="PANTHER" id="PTHR47964">
    <property type="entry name" value="ATP-DEPENDENT DNA HELICASE HOMOLOG RECG, CHLOROPLASTIC"/>
    <property type="match status" value="1"/>
</dbReference>
<dbReference type="AlphaFoldDB" id="A0A133KDI9"/>
<dbReference type="EC" id="3.6.4.-" evidence="13"/>
<gene>
    <name evidence="13" type="primary">mfd</name>
    <name evidence="16" type="ORF">HMPREF3200_01280</name>
</gene>
<dbReference type="Pfam" id="PF17757">
    <property type="entry name" value="UvrB_inter"/>
    <property type="match status" value="1"/>
</dbReference>
<dbReference type="GO" id="GO:0016787">
    <property type="term" value="F:hydrolase activity"/>
    <property type="evidence" value="ECO:0007669"/>
    <property type="project" value="UniProtKB-KW"/>
</dbReference>